<dbReference type="InterPro" id="IPR009081">
    <property type="entry name" value="PP-bd_ACP"/>
</dbReference>
<dbReference type="PANTHER" id="PTHR45527">
    <property type="entry name" value="NONRIBOSOMAL PEPTIDE SYNTHETASE"/>
    <property type="match status" value="1"/>
</dbReference>
<keyword evidence="1" id="KW-0596">Phosphopantetheine</keyword>
<gene>
    <name evidence="5" type="ORF">CONCODRAFT_36233</name>
</gene>
<dbReference type="AlphaFoldDB" id="A0A137PDP8"/>
<dbReference type="InterPro" id="IPR045851">
    <property type="entry name" value="AMP-bd_C_sf"/>
</dbReference>
<dbReference type="GO" id="GO:0005737">
    <property type="term" value="C:cytoplasm"/>
    <property type="evidence" value="ECO:0007669"/>
    <property type="project" value="TreeGrafter"/>
</dbReference>
<dbReference type="NCBIfam" id="TIGR01733">
    <property type="entry name" value="AA-adenyl-dom"/>
    <property type="match status" value="1"/>
</dbReference>
<dbReference type="OMA" id="GCCCVPG"/>
<dbReference type="SUPFAM" id="SSF56801">
    <property type="entry name" value="Acetyl-CoA synthetase-like"/>
    <property type="match status" value="1"/>
</dbReference>
<evidence type="ECO:0000313" key="5">
    <source>
        <dbReference type="EMBL" id="KXN73061.1"/>
    </source>
</evidence>
<evidence type="ECO:0000256" key="1">
    <source>
        <dbReference type="ARBA" id="ARBA00022450"/>
    </source>
</evidence>
<evidence type="ECO:0000259" key="4">
    <source>
        <dbReference type="PROSITE" id="PS50075"/>
    </source>
</evidence>
<evidence type="ECO:0000256" key="2">
    <source>
        <dbReference type="ARBA" id="ARBA00022553"/>
    </source>
</evidence>
<evidence type="ECO:0000313" key="6">
    <source>
        <dbReference type="Proteomes" id="UP000070444"/>
    </source>
</evidence>
<dbReference type="PANTHER" id="PTHR45527:SF1">
    <property type="entry name" value="FATTY ACID SYNTHASE"/>
    <property type="match status" value="1"/>
</dbReference>
<organism evidence="5 6">
    <name type="scientific">Conidiobolus coronatus (strain ATCC 28846 / CBS 209.66 / NRRL 28638)</name>
    <name type="common">Delacroixia coronata</name>
    <dbReference type="NCBI Taxonomy" id="796925"/>
    <lineage>
        <taxon>Eukaryota</taxon>
        <taxon>Fungi</taxon>
        <taxon>Fungi incertae sedis</taxon>
        <taxon>Zoopagomycota</taxon>
        <taxon>Entomophthoromycotina</taxon>
        <taxon>Entomophthoromycetes</taxon>
        <taxon>Entomophthorales</taxon>
        <taxon>Ancylistaceae</taxon>
        <taxon>Conidiobolus</taxon>
    </lineage>
</organism>
<dbReference type="InterPro" id="IPR000873">
    <property type="entry name" value="AMP-dep_synth/lig_dom"/>
</dbReference>
<feature type="non-terminal residue" evidence="5">
    <location>
        <position position="588"/>
    </location>
</feature>
<dbReference type="PROSITE" id="PS50075">
    <property type="entry name" value="CARRIER"/>
    <property type="match status" value="1"/>
</dbReference>
<dbReference type="EMBL" id="KQ964442">
    <property type="protein sequence ID" value="KXN73061.1"/>
    <property type="molecule type" value="Genomic_DNA"/>
</dbReference>
<dbReference type="Gene3D" id="1.10.1200.10">
    <property type="entry name" value="ACP-like"/>
    <property type="match status" value="1"/>
</dbReference>
<dbReference type="InterPro" id="IPR042099">
    <property type="entry name" value="ANL_N_sf"/>
</dbReference>
<dbReference type="Pfam" id="PF00501">
    <property type="entry name" value="AMP-binding"/>
    <property type="match status" value="1"/>
</dbReference>
<dbReference type="Gene3D" id="3.40.50.12780">
    <property type="entry name" value="N-terminal domain of ligase-like"/>
    <property type="match status" value="1"/>
</dbReference>
<keyword evidence="2" id="KW-0597">Phosphoprotein</keyword>
<dbReference type="Gene3D" id="3.30.300.30">
    <property type="match status" value="1"/>
</dbReference>
<dbReference type="InterPro" id="IPR036736">
    <property type="entry name" value="ACP-like_sf"/>
</dbReference>
<dbReference type="GO" id="GO:0043041">
    <property type="term" value="P:amino acid activation for nonribosomal peptide biosynthetic process"/>
    <property type="evidence" value="ECO:0007669"/>
    <property type="project" value="TreeGrafter"/>
</dbReference>
<feature type="domain" description="Carrier" evidence="4">
    <location>
        <begin position="527"/>
        <end position="588"/>
    </location>
</feature>
<dbReference type="InterPro" id="IPR020845">
    <property type="entry name" value="AMP-binding_CS"/>
</dbReference>
<dbReference type="FunFam" id="3.40.50.980:FF:000001">
    <property type="entry name" value="Non-ribosomal peptide synthetase"/>
    <property type="match status" value="1"/>
</dbReference>
<accession>A0A137PDP8</accession>
<dbReference type="GO" id="GO:0031177">
    <property type="term" value="F:phosphopantetheine binding"/>
    <property type="evidence" value="ECO:0007669"/>
    <property type="project" value="TreeGrafter"/>
</dbReference>
<dbReference type="GO" id="GO:0016874">
    <property type="term" value="F:ligase activity"/>
    <property type="evidence" value="ECO:0007669"/>
    <property type="project" value="UniProtKB-KW"/>
</dbReference>
<dbReference type="SUPFAM" id="SSF47336">
    <property type="entry name" value="ACP-like"/>
    <property type="match status" value="1"/>
</dbReference>
<dbReference type="OrthoDB" id="4920779at2759"/>
<dbReference type="InterPro" id="IPR010071">
    <property type="entry name" value="AA_adenyl_dom"/>
</dbReference>
<keyword evidence="3" id="KW-0436">Ligase</keyword>
<protein>
    <submittedName>
        <fullName evidence="5">Acetyl-CoA synthetase-like protein</fullName>
    </submittedName>
</protein>
<reference evidence="5 6" key="1">
    <citation type="journal article" date="2015" name="Genome Biol. Evol.">
        <title>Phylogenomic analyses indicate that early fungi evolved digesting cell walls of algal ancestors of land plants.</title>
        <authorList>
            <person name="Chang Y."/>
            <person name="Wang S."/>
            <person name="Sekimoto S."/>
            <person name="Aerts A.L."/>
            <person name="Choi C."/>
            <person name="Clum A."/>
            <person name="LaButti K.M."/>
            <person name="Lindquist E.A."/>
            <person name="Yee Ngan C."/>
            <person name="Ohm R.A."/>
            <person name="Salamov A.A."/>
            <person name="Grigoriev I.V."/>
            <person name="Spatafora J.W."/>
            <person name="Berbee M.L."/>
        </authorList>
    </citation>
    <scope>NUCLEOTIDE SEQUENCE [LARGE SCALE GENOMIC DNA]</scope>
    <source>
        <strain evidence="5 6">NRRL 28638</strain>
    </source>
</reference>
<dbReference type="GO" id="GO:0044550">
    <property type="term" value="P:secondary metabolite biosynthetic process"/>
    <property type="evidence" value="ECO:0007669"/>
    <property type="project" value="TreeGrafter"/>
</dbReference>
<sequence length="588" mass="65354">MALHFLNSISEDNVPSFTNLTYRELNVQANQIANWLLNNLEVEDSVVMCLPRSPLSIVTAFAISKAGGVYVALDPEMPDSRKNYIVEESKAKFVLTNSEYLKNFEKSTNIANVVDLDLVKGDIQAQSEENPLVPGLSPTSLSYMIFTSGTTGQPKGVEIEHHSLAEFIHYINESSGVFFGYKAMNFANVTFDVHILDLVGVVYAGGTICTSPRQLMLSRLQNVVEALKPDFLKLTPGVASLLNKQRIPFVKKLLAGGESLVGTVLNQWAPENQLVNCYGPTEVTIGCTFNFNVTKQDKTSNIGSLLKNCSGLIMSLEEPFRPVIRGGIGELCVGGPLVARGYLNRPDLTNEKFINYDIDGVSDRYYRTGDLCRFNLDGTIEYLGRFDDQVKLNGIRVELQEISKTINKCSNEFETKVVYITHPESSKKELVSFVYPKDKLYSKPDHTIKALVLDAKLVEDMQTIVSKAKSSLPAYMIPYHWIPVDSISITMNGKVDMKKLKTLYESIKIQDIMELTSKFQIQDESASQWTEIQLIIREAISSVIPLDLDSVQPSTSFASMGVDSFNAIRVSSKLRQNGWGVSVGDLLQ</sequence>
<dbReference type="Pfam" id="PF00550">
    <property type="entry name" value="PP-binding"/>
    <property type="match status" value="1"/>
</dbReference>
<name>A0A137PDP8_CONC2</name>
<dbReference type="PROSITE" id="PS00455">
    <property type="entry name" value="AMP_BINDING"/>
    <property type="match status" value="1"/>
</dbReference>
<dbReference type="FunFam" id="3.30.300.30:FF:000033">
    <property type="entry name" value="Nonribosomal siderophore peptide synthase SidC"/>
    <property type="match status" value="1"/>
</dbReference>
<dbReference type="STRING" id="796925.A0A137PDP8"/>
<evidence type="ECO:0000256" key="3">
    <source>
        <dbReference type="ARBA" id="ARBA00022598"/>
    </source>
</evidence>
<proteinExistence type="predicted"/>
<dbReference type="Proteomes" id="UP000070444">
    <property type="component" value="Unassembled WGS sequence"/>
</dbReference>
<keyword evidence="6" id="KW-1185">Reference proteome</keyword>